<feature type="transmembrane region" description="Helical" evidence="1">
    <location>
        <begin position="12"/>
        <end position="33"/>
    </location>
</feature>
<accession>G2PHC6</accession>
<keyword evidence="2" id="KW-0614">Plasmid</keyword>
<keyword evidence="1" id="KW-0812">Transmembrane</keyword>
<dbReference type="Proteomes" id="UP000008703">
    <property type="component" value="Plasmid pSTRVI01"/>
</dbReference>
<reference evidence="2" key="1">
    <citation type="submission" date="2011-08" db="EMBL/GenBank/DDBJ databases">
        <title>Complete sequence of plasmid 1 of Streptomyces violaceusniger Tu 4113.</title>
        <authorList>
            <consortium name="US DOE Joint Genome Institute"/>
            <person name="Lucas S."/>
            <person name="Han J."/>
            <person name="Lapidus A."/>
            <person name="Cheng J.-F."/>
            <person name="Goodwin L."/>
            <person name="Pitluck S."/>
            <person name="Peters L."/>
            <person name="Ivanova N."/>
            <person name="Daligault H."/>
            <person name="Detter J.C."/>
            <person name="Han C."/>
            <person name="Tapia R."/>
            <person name="Land M."/>
            <person name="Hauser L."/>
            <person name="Kyrpides N."/>
            <person name="Ivanova N."/>
            <person name="Pagani I."/>
            <person name="Hagen A."/>
            <person name="Katz L."/>
            <person name="Fiedler H.-P."/>
            <person name="Keasling J."/>
            <person name="Fortman J."/>
            <person name="Woyke T."/>
        </authorList>
    </citation>
    <scope>NUCLEOTIDE SEQUENCE [LARGE SCALE GENOMIC DNA]</scope>
    <source>
        <strain evidence="2">Tu 4113</strain>
        <plasmid evidence="2">pSTRVI01</plasmid>
    </source>
</reference>
<gene>
    <name evidence="2" type="ORF">Strvi_9525</name>
</gene>
<sequence>MTQASTPDWGTVPTWISAVVTTLALLVTFVVFLHDRRQRHRADALRVACHSRAVMSDEGPESEVTVRNTAERPIQHVRVSLWYWRDEIPGRTESFELVIEPGGKITKTFLGTALEVIFTDSAGHSWVKEFRDQALRPNTRRRDRERIREGTWALEEYIGTGELSDEEAKQMFTTRYRAPWVGSIWHDAPPQLPWWLRVRHVLDPRGKAARLWSPLLRWKAGRREKKFMRHIKSYMQKQNGNSPSA</sequence>
<name>G2PHC6_STRV4</name>
<keyword evidence="1" id="KW-1133">Transmembrane helix</keyword>
<dbReference type="HOGENOM" id="CLU_1133122_0_0_11"/>
<organism evidence="2 3">
    <name type="scientific">Streptomyces violaceusniger (strain Tu 4113)</name>
    <dbReference type="NCBI Taxonomy" id="653045"/>
    <lineage>
        <taxon>Bacteria</taxon>
        <taxon>Bacillati</taxon>
        <taxon>Actinomycetota</taxon>
        <taxon>Actinomycetes</taxon>
        <taxon>Kitasatosporales</taxon>
        <taxon>Streptomycetaceae</taxon>
        <taxon>Streptomyces</taxon>
        <taxon>Streptomyces violaceusniger group</taxon>
    </lineage>
</organism>
<keyword evidence="3" id="KW-1185">Reference proteome</keyword>
<keyword evidence="1" id="KW-0472">Membrane</keyword>
<evidence type="ECO:0000313" key="2">
    <source>
        <dbReference type="EMBL" id="AEM88772.1"/>
    </source>
</evidence>
<geneLocation type="plasmid" evidence="2 3">
    <name>pSTRVI01</name>
</geneLocation>
<evidence type="ECO:0000256" key="1">
    <source>
        <dbReference type="SAM" id="Phobius"/>
    </source>
</evidence>
<dbReference type="KEGG" id="svl:Strvi_9525"/>
<dbReference type="RefSeq" id="WP_014043707.1">
    <property type="nucleotide sequence ID" value="NC_015951.1"/>
</dbReference>
<protein>
    <submittedName>
        <fullName evidence="2">Uncharacterized protein</fullName>
    </submittedName>
</protein>
<dbReference type="AlphaFoldDB" id="G2PHC6"/>
<dbReference type="EMBL" id="CP002995">
    <property type="protein sequence ID" value="AEM88772.1"/>
    <property type="molecule type" value="Genomic_DNA"/>
</dbReference>
<evidence type="ECO:0000313" key="3">
    <source>
        <dbReference type="Proteomes" id="UP000008703"/>
    </source>
</evidence>
<proteinExistence type="predicted"/>